<evidence type="ECO:0000313" key="3">
    <source>
        <dbReference type="Proteomes" id="UP000284706"/>
    </source>
</evidence>
<feature type="compositionally biased region" description="Basic residues" evidence="1">
    <location>
        <begin position="24"/>
        <end position="33"/>
    </location>
</feature>
<dbReference type="EMBL" id="NHYE01005549">
    <property type="protein sequence ID" value="PPQ70224.1"/>
    <property type="molecule type" value="Genomic_DNA"/>
</dbReference>
<dbReference type="InParanoid" id="A0A409VVD3"/>
<keyword evidence="3" id="KW-1185">Reference proteome</keyword>
<sequence length="170" mass="18752">MNDGRLGRKEREGTMGGGRDVRTGRRRGKNNGCRKSRMPIVFFVPAIRENNCVGGAQKAKQLRAESFIVQSGSDAQIGSAEEHEPSFRKVGLGFAFIVSSQNGRIEGPAPDMAWTKVFDIMLPSVCPKYGEILAIVFLPEPQPIPWFPGLLVRLSPQIRPLTRFSLISPT</sequence>
<name>A0A409VVD3_9AGAR</name>
<dbReference type="Proteomes" id="UP000284706">
    <property type="component" value="Unassembled WGS sequence"/>
</dbReference>
<reference evidence="2 3" key="1">
    <citation type="journal article" date="2018" name="Evol. Lett.">
        <title>Horizontal gene cluster transfer increased hallucinogenic mushroom diversity.</title>
        <authorList>
            <person name="Reynolds H.T."/>
            <person name="Vijayakumar V."/>
            <person name="Gluck-Thaler E."/>
            <person name="Korotkin H.B."/>
            <person name="Matheny P.B."/>
            <person name="Slot J.C."/>
        </authorList>
    </citation>
    <scope>NUCLEOTIDE SEQUENCE [LARGE SCALE GENOMIC DNA]</scope>
    <source>
        <strain evidence="2 3">SRW20</strain>
    </source>
</reference>
<feature type="region of interest" description="Disordered" evidence="1">
    <location>
        <begin position="1"/>
        <end position="33"/>
    </location>
</feature>
<organism evidence="2 3">
    <name type="scientific">Gymnopilus dilepis</name>
    <dbReference type="NCBI Taxonomy" id="231916"/>
    <lineage>
        <taxon>Eukaryota</taxon>
        <taxon>Fungi</taxon>
        <taxon>Dikarya</taxon>
        <taxon>Basidiomycota</taxon>
        <taxon>Agaricomycotina</taxon>
        <taxon>Agaricomycetes</taxon>
        <taxon>Agaricomycetidae</taxon>
        <taxon>Agaricales</taxon>
        <taxon>Agaricineae</taxon>
        <taxon>Hymenogastraceae</taxon>
        <taxon>Gymnopilus</taxon>
    </lineage>
</organism>
<accession>A0A409VVD3</accession>
<comment type="caution">
    <text evidence="2">The sequence shown here is derived from an EMBL/GenBank/DDBJ whole genome shotgun (WGS) entry which is preliminary data.</text>
</comment>
<evidence type="ECO:0000313" key="2">
    <source>
        <dbReference type="EMBL" id="PPQ70224.1"/>
    </source>
</evidence>
<gene>
    <name evidence="2" type="ORF">CVT26_014482</name>
</gene>
<evidence type="ECO:0000256" key="1">
    <source>
        <dbReference type="SAM" id="MobiDB-lite"/>
    </source>
</evidence>
<protein>
    <submittedName>
        <fullName evidence="2">Uncharacterized protein</fullName>
    </submittedName>
</protein>
<proteinExistence type="predicted"/>
<dbReference type="AlphaFoldDB" id="A0A409VVD3"/>
<feature type="compositionally biased region" description="Basic and acidic residues" evidence="1">
    <location>
        <begin position="1"/>
        <end position="23"/>
    </location>
</feature>